<name>A0A7Y9S064_9ACTN</name>
<keyword evidence="3" id="KW-0732">Signal</keyword>
<dbReference type="Pfam" id="PF00496">
    <property type="entry name" value="SBP_bac_5"/>
    <property type="match status" value="1"/>
</dbReference>
<evidence type="ECO:0000259" key="4">
    <source>
        <dbReference type="Pfam" id="PF00496"/>
    </source>
</evidence>
<gene>
    <name evidence="5" type="ORF">BJ980_002779</name>
</gene>
<accession>A0A7Y9S064</accession>
<dbReference type="Proteomes" id="UP000540656">
    <property type="component" value="Unassembled WGS sequence"/>
</dbReference>
<dbReference type="Gene3D" id="3.10.105.10">
    <property type="entry name" value="Dipeptide-binding Protein, Domain 3"/>
    <property type="match status" value="1"/>
</dbReference>
<dbReference type="InterPro" id="IPR039424">
    <property type="entry name" value="SBP_5"/>
</dbReference>
<keyword evidence="2" id="KW-0813">Transport</keyword>
<evidence type="ECO:0000313" key="6">
    <source>
        <dbReference type="Proteomes" id="UP000540656"/>
    </source>
</evidence>
<dbReference type="EMBL" id="JACCAA010000001">
    <property type="protein sequence ID" value="NYG59856.1"/>
    <property type="molecule type" value="Genomic_DNA"/>
</dbReference>
<protein>
    <submittedName>
        <fullName evidence="5">Peptide/nickel transport system substrate-binding protein</fullName>
    </submittedName>
</protein>
<dbReference type="AlphaFoldDB" id="A0A7Y9S064"/>
<dbReference type="InterPro" id="IPR000914">
    <property type="entry name" value="SBP_5_dom"/>
</dbReference>
<dbReference type="Gene3D" id="3.40.190.10">
    <property type="entry name" value="Periplasmic binding protein-like II"/>
    <property type="match status" value="1"/>
</dbReference>
<dbReference type="GO" id="GO:0043190">
    <property type="term" value="C:ATP-binding cassette (ABC) transporter complex"/>
    <property type="evidence" value="ECO:0007669"/>
    <property type="project" value="InterPro"/>
</dbReference>
<feature type="domain" description="Solute-binding protein family 5" evidence="4">
    <location>
        <begin position="109"/>
        <end position="465"/>
    </location>
</feature>
<dbReference type="CDD" id="cd00995">
    <property type="entry name" value="PBP2_NikA_DppA_OppA_like"/>
    <property type="match status" value="1"/>
</dbReference>
<keyword evidence="6" id="KW-1185">Reference proteome</keyword>
<evidence type="ECO:0000256" key="3">
    <source>
        <dbReference type="ARBA" id="ARBA00022729"/>
    </source>
</evidence>
<dbReference type="PIRSF" id="PIRSF002741">
    <property type="entry name" value="MppA"/>
    <property type="match status" value="1"/>
</dbReference>
<evidence type="ECO:0000313" key="5">
    <source>
        <dbReference type="EMBL" id="NYG59856.1"/>
    </source>
</evidence>
<organism evidence="5 6">
    <name type="scientific">Nocardioides daedukensis</name>
    <dbReference type="NCBI Taxonomy" id="634462"/>
    <lineage>
        <taxon>Bacteria</taxon>
        <taxon>Bacillati</taxon>
        <taxon>Actinomycetota</taxon>
        <taxon>Actinomycetes</taxon>
        <taxon>Propionibacteriales</taxon>
        <taxon>Nocardioidaceae</taxon>
        <taxon>Nocardioides</taxon>
    </lineage>
</organism>
<dbReference type="SUPFAM" id="SSF53850">
    <property type="entry name" value="Periplasmic binding protein-like II"/>
    <property type="match status" value="1"/>
</dbReference>
<comment type="caution">
    <text evidence="5">The sequence shown here is derived from an EMBL/GenBank/DDBJ whole genome shotgun (WGS) entry which is preliminary data.</text>
</comment>
<dbReference type="RefSeq" id="WP_179502863.1">
    <property type="nucleotide sequence ID" value="NZ_JACCAA010000001.1"/>
</dbReference>
<reference evidence="5 6" key="1">
    <citation type="submission" date="2020-07" db="EMBL/GenBank/DDBJ databases">
        <title>Sequencing the genomes of 1000 actinobacteria strains.</title>
        <authorList>
            <person name="Klenk H.-P."/>
        </authorList>
    </citation>
    <scope>NUCLEOTIDE SEQUENCE [LARGE SCALE GENOMIC DNA]</scope>
    <source>
        <strain evidence="5 6">DSM 23819</strain>
    </source>
</reference>
<dbReference type="GO" id="GO:1904680">
    <property type="term" value="F:peptide transmembrane transporter activity"/>
    <property type="evidence" value="ECO:0007669"/>
    <property type="project" value="TreeGrafter"/>
</dbReference>
<evidence type="ECO:0000256" key="2">
    <source>
        <dbReference type="ARBA" id="ARBA00022448"/>
    </source>
</evidence>
<dbReference type="PANTHER" id="PTHR30290:SF9">
    <property type="entry name" value="OLIGOPEPTIDE-BINDING PROTEIN APPA"/>
    <property type="match status" value="1"/>
</dbReference>
<evidence type="ECO:0000256" key="1">
    <source>
        <dbReference type="ARBA" id="ARBA00005695"/>
    </source>
</evidence>
<dbReference type="PANTHER" id="PTHR30290">
    <property type="entry name" value="PERIPLASMIC BINDING COMPONENT OF ABC TRANSPORTER"/>
    <property type="match status" value="1"/>
</dbReference>
<dbReference type="GO" id="GO:0015833">
    <property type="term" value="P:peptide transport"/>
    <property type="evidence" value="ECO:0007669"/>
    <property type="project" value="TreeGrafter"/>
</dbReference>
<proteinExistence type="inferred from homology"/>
<dbReference type="GO" id="GO:0042597">
    <property type="term" value="C:periplasmic space"/>
    <property type="evidence" value="ECO:0007669"/>
    <property type="project" value="UniProtKB-ARBA"/>
</dbReference>
<dbReference type="InterPro" id="IPR030678">
    <property type="entry name" value="Peptide/Ni-bd"/>
</dbReference>
<comment type="similarity">
    <text evidence="1">Belongs to the bacterial solute-binding protein 5 family.</text>
</comment>
<sequence>MSKSLLGTHRAVSASRSLRHHQRGIRAVTGAAALALVLAACGGGGGDPVDELGEGDIPEVAKNQSITVGVATLQQQYADPVLANEGGNTYPIKWSVGEPLVRQDLDASFVPGLATEWEVSEDGKTWTFKLREGVKMHDGSDFDAEDVKVSIERVSDPEFTSYATFAERVDKVEVIDPLTVAVTSKEPYATLPMDVPAPIASDYFAKVGEKEFRKAPVAAGPFKFVSQKFNDSMTLESFKDFWDKERISNFKTLTLKIIPDESSRVAGLQTGQIDIAQGISPNSASQLEGDESIRLIKGEAASQGHVLFMDNYFPEDSPLKDPNVRKALTLAVDRQSIADSLYKGFGSVPANNTFPVTLGNDPSLKALPYDPAEAKKLLADAGESDLSFTLTLYNTTTAVTDVQKMAEAVVGYWKEIGVNVKLDVQDPATYLDSVVKHQLKGAIVLGMPGLLMADPQNYQIFFGSDGGYTTVKDPKLDTMFADMAKALDPAEKEAVAKEMGKYLYDQSYSLPVISLDAVYAVGPKIADFKLMSGNPYAGPFWSLRAK</sequence>